<evidence type="ECO:0000313" key="3">
    <source>
        <dbReference type="Proteomes" id="UP000184079"/>
    </source>
</evidence>
<protein>
    <submittedName>
        <fullName evidence="2">Uncharacterized protein</fullName>
    </submittedName>
</protein>
<proteinExistence type="predicted"/>
<accession>A0A1M5T6N7</accession>
<dbReference type="Proteomes" id="UP000184079">
    <property type="component" value="Unassembled WGS sequence"/>
</dbReference>
<keyword evidence="1" id="KW-0472">Membrane</keyword>
<evidence type="ECO:0000313" key="2">
    <source>
        <dbReference type="EMBL" id="SHH46384.1"/>
    </source>
</evidence>
<keyword evidence="1" id="KW-0812">Transmembrane</keyword>
<dbReference type="EMBL" id="FQXD01000007">
    <property type="protein sequence ID" value="SHH46384.1"/>
    <property type="molecule type" value="Genomic_DNA"/>
</dbReference>
<sequence length="56" mass="6542">MSSLTIVKILLAITVLILFGLTFKNSNNDENTFKYGRYLIYLLLLETFLLLVFSFY</sequence>
<keyword evidence="1" id="KW-1133">Transmembrane helix</keyword>
<reference evidence="3" key="1">
    <citation type="submission" date="2016-11" db="EMBL/GenBank/DDBJ databases">
        <authorList>
            <person name="Varghese N."/>
            <person name="Submissions S."/>
        </authorList>
    </citation>
    <scope>NUCLEOTIDE SEQUENCE [LARGE SCALE GENOMIC DNA]</scope>
    <source>
        <strain evidence="3">CGMCC 1.6496</strain>
    </source>
</reference>
<evidence type="ECO:0000256" key="1">
    <source>
        <dbReference type="SAM" id="Phobius"/>
    </source>
</evidence>
<organism evidence="2 3">
    <name type="scientific">Virgibacillus chiguensis</name>
    <dbReference type="NCBI Taxonomy" id="411959"/>
    <lineage>
        <taxon>Bacteria</taxon>
        <taxon>Bacillati</taxon>
        <taxon>Bacillota</taxon>
        <taxon>Bacilli</taxon>
        <taxon>Bacillales</taxon>
        <taxon>Bacillaceae</taxon>
        <taxon>Virgibacillus</taxon>
    </lineage>
</organism>
<gene>
    <name evidence="2" type="ORF">SAMN05421807_107134</name>
</gene>
<dbReference type="AlphaFoldDB" id="A0A1M5T6N7"/>
<feature type="transmembrane region" description="Helical" evidence="1">
    <location>
        <begin position="6"/>
        <end position="23"/>
    </location>
</feature>
<name>A0A1M5T6N7_9BACI</name>
<feature type="transmembrane region" description="Helical" evidence="1">
    <location>
        <begin position="35"/>
        <end position="55"/>
    </location>
</feature>
<keyword evidence="3" id="KW-1185">Reference proteome</keyword>